<dbReference type="PANTHER" id="PTHR33048:SF47">
    <property type="entry name" value="INTEGRAL MEMBRANE PROTEIN-RELATED"/>
    <property type="match status" value="1"/>
</dbReference>
<feature type="compositionally biased region" description="Basic and acidic residues" evidence="6">
    <location>
        <begin position="451"/>
        <end position="470"/>
    </location>
</feature>
<evidence type="ECO:0000256" key="6">
    <source>
        <dbReference type="SAM" id="MobiDB-lite"/>
    </source>
</evidence>
<feature type="compositionally biased region" description="Basic and acidic residues" evidence="6">
    <location>
        <begin position="491"/>
        <end position="500"/>
    </location>
</feature>
<feature type="compositionally biased region" description="Polar residues" evidence="6">
    <location>
        <begin position="306"/>
        <end position="321"/>
    </location>
</feature>
<dbReference type="InterPro" id="IPR052337">
    <property type="entry name" value="SAT4-like"/>
</dbReference>
<evidence type="ECO:0000313" key="10">
    <source>
        <dbReference type="Proteomes" id="UP001138500"/>
    </source>
</evidence>
<comment type="subcellular location">
    <subcellularLocation>
        <location evidence="1">Membrane</location>
        <topology evidence="1">Multi-pass membrane protein</topology>
    </subcellularLocation>
</comment>
<feature type="region of interest" description="Disordered" evidence="6">
    <location>
        <begin position="306"/>
        <end position="348"/>
    </location>
</feature>
<evidence type="ECO:0000256" key="3">
    <source>
        <dbReference type="ARBA" id="ARBA00022989"/>
    </source>
</evidence>
<keyword evidence="3 7" id="KW-1133">Transmembrane helix</keyword>
<feature type="transmembrane region" description="Helical" evidence="7">
    <location>
        <begin position="48"/>
        <end position="70"/>
    </location>
</feature>
<feature type="transmembrane region" description="Helical" evidence="7">
    <location>
        <begin position="112"/>
        <end position="130"/>
    </location>
</feature>
<feature type="transmembrane region" description="Helical" evidence="7">
    <location>
        <begin position="268"/>
        <end position="289"/>
    </location>
</feature>
<protein>
    <recommendedName>
        <fullName evidence="8">Rhodopsin domain-containing protein</fullName>
    </recommendedName>
</protein>
<comment type="similarity">
    <text evidence="5">Belongs to the SAT4 family.</text>
</comment>
<feature type="transmembrane region" description="Helical" evidence="7">
    <location>
        <begin position="151"/>
        <end position="174"/>
    </location>
</feature>
<feature type="domain" description="Rhodopsin" evidence="8">
    <location>
        <begin position="66"/>
        <end position="293"/>
    </location>
</feature>
<evidence type="ECO:0000256" key="1">
    <source>
        <dbReference type="ARBA" id="ARBA00004141"/>
    </source>
</evidence>
<feature type="transmembrane region" description="Helical" evidence="7">
    <location>
        <begin position="229"/>
        <end position="248"/>
    </location>
</feature>
<reference evidence="9 10" key="2">
    <citation type="journal article" date="2021" name="Curr. Genet.">
        <title>Genetic response to nitrogen starvation in the aggressive Eucalyptus foliar pathogen Teratosphaeria destructans.</title>
        <authorList>
            <person name="Havenga M."/>
            <person name="Wingfield B.D."/>
            <person name="Wingfield M.J."/>
            <person name="Dreyer L.L."/>
            <person name="Roets F."/>
            <person name="Aylward J."/>
        </authorList>
    </citation>
    <scope>NUCLEOTIDE SEQUENCE [LARGE SCALE GENOMIC DNA]</scope>
    <source>
        <strain evidence="9">CMW44962</strain>
    </source>
</reference>
<evidence type="ECO:0000256" key="5">
    <source>
        <dbReference type="ARBA" id="ARBA00038359"/>
    </source>
</evidence>
<evidence type="ECO:0000256" key="4">
    <source>
        <dbReference type="ARBA" id="ARBA00023136"/>
    </source>
</evidence>
<feature type="compositionally biased region" description="Basic and acidic residues" evidence="6">
    <location>
        <begin position="516"/>
        <end position="525"/>
    </location>
</feature>
<accession>A0A9W7SSQ8</accession>
<feature type="region of interest" description="Disordered" evidence="6">
    <location>
        <begin position="1"/>
        <end position="20"/>
    </location>
</feature>
<keyword evidence="10" id="KW-1185">Reference proteome</keyword>
<reference evidence="9 10" key="1">
    <citation type="journal article" date="2018" name="IMA Fungus">
        <title>IMA Genome-F 10: Nine draft genome sequences of Claviceps purpurea s.lat., including C. arundinis, C. humidiphila, and C. cf. spartinae, pseudomolecules for the pitch canker pathogen Fusarium circinatum, draft genome of Davidsoniella eucalypti, Grosmannia galeiformis, Quambalaria eucalypti, and Teratosphaeria destructans.</title>
        <authorList>
            <person name="Wingfield B.D."/>
            <person name="Liu M."/>
            <person name="Nguyen H.D."/>
            <person name="Lane F.A."/>
            <person name="Morgan S.W."/>
            <person name="De Vos L."/>
            <person name="Wilken P.M."/>
            <person name="Duong T.A."/>
            <person name="Aylward J."/>
            <person name="Coetzee M.P."/>
            <person name="Dadej K."/>
            <person name="De Beer Z.W."/>
            <person name="Findlay W."/>
            <person name="Havenga M."/>
            <person name="Kolarik M."/>
            <person name="Menzies J.G."/>
            <person name="Naidoo K."/>
            <person name="Pochopski O."/>
            <person name="Shoukouhi P."/>
            <person name="Santana Q.C."/>
            <person name="Seifert K.A."/>
            <person name="Soal N."/>
            <person name="Steenkamp E.T."/>
            <person name="Tatham C.T."/>
            <person name="van der Nest M.A."/>
            <person name="Wingfield M.J."/>
        </authorList>
    </citation>
    <scope>NUCLEOTIDE SEQUENCE [LARGE SCALE GENOMIC DNA]</scope>
    <source>
        <strain evidence="9">CMW44962</strain>
    </source>
</reference>
<feature type="transmembrane region" description="Helical" evidence="7">
    <location>
        <begin position="82"/>
        <end position="106"/>
    </location>
</feature>
<keyword evidence="4 7" id="KW-0472">Membrane</keyword>
<name>A0A9W7SSQ8_9PEZI</name>
<sequence>MSSPASLPPATSPTTPDLPGIQTSISNPLDMGKYQDIWDNTIPNRSGTIVVVALLFVLLTSVLFYFRLVWRLAHRQRGLDDIMCLLAYLTLVVETIVVCVAAYYGFGRHRPYIEATLLQATFCFYLYQIFYKILVMYLRIFGTPENKKFKIFTWCMVGAVSMGSLVFAAVSIWQCTPVKRAWDKSVSGHCVDNMAFWYSHAGWNTACDCVIYIMPIPMIRTLNMPKRQMWGLVSVFLLGAFAIAASIVRMAVLEGSASATDQTWGSSVALYWTQIEACTSVICCCLPALRVPFLDCWRRICGRSTDTTSGAQTHAQPGTGQESRRRSTPWRVDSPQDNTGTPLNTVNPAERLRYFGNLTVLEGGDDSISPAEAKDHAGPGPSHQARPPSDWYDTIMSRIDTRTPSASAPSSQRSRASTRARNSITSYHEEIMDNGESSSWSGSWPAITKTSEWRVSSHERNSRPLRREDQEPTLEELLAAGPPGMATEDEDKQKDGERGKSKSFMDLLKVGTQKRKSGESEHDNA</sequence>
<dbReference type="AlphaFoldDB" id="A0A9W7SSQ8"/>
<dbReference type="InterPro" id="IPR049326">
    <property type="entry name" value="Rhodopsin_dom_fungi"/>
</dbReference>
<dbReference type="Pfam" id="PF20684">
    <property type="entry name" value="Fung_rhodopsin"/>
    <property type="match status" value="1"/>
</dbReference>
<dbReference type="GO" id="GO:0016020">
    <property type="term" value="C:membrane"/>
    <property type="evidence" value="ECO:0007669"/>
    <property type="project" value="UniProtKB-SubCell"/>
</dbReference>
<organism evidence="9 10">
    <name type="scientific">Teratosphaeria destructans</name>
    <dbReference type="NCBI Taxonomy" id="418781"/>
    <lineage>
        <taxon>Eukaryota</taxon>
        <taxon>Fungi</taxon>
        <taxon>Dikarya</taxon>
        <taxon>Ascomycota</taxon>
        <taxon>Pezizomycotina</taxon>
        <taxon>Dothideomycetes</taxon>
        <taxon>Dothideomycetidae</taxon>
        <taxon>Mycosphaerellales</taxon>
        <taxon>Teratosphaeriaceae</taxon>
        <taxon>Teratosphaeria</taxon>
    </lineage>
</organism>
<dbReference type="Proteomes" id="UP001138500">
    <property type="component" value="Unassembled WGS sequence"/>
</dbReference>
<dbReference type="OrthoDB" id="5413793at2759"/>
<feature type="compositionally biased region" description="Pro residues" evidence="6">
    <location>
        <begin position="1"/>
        <end position="11"/>
    </location>
</feature>
<feature type="compositionally biased region" description="Polar residues" evidence="6">
    <location>
        <begin position="335"/>
        <end position="347"/>
    </location>
</feature>
<evidence type="ECO:0000259" key="8">
    <source>
        <dbReference type="Pfam" id="PF20684"/>
    </source>
</evidence>
<gene>
    <name evidence="9" type="ORF">Tdes44962_MAKER00379</name>
</gene>
<comment type="caution">
    <text evidence="9">The sequence shown here is derived from an EMBL/GenBank/DDBJ whole genome shotgun (WGS) entry which is preliminary data.</text>
</comment>
<feature type="compositionally biased region" description="Low complexity" evidence="6">
    <location>
        <begin position="402"/>
        <end position="422"/>
    </location>
</feature>
<evidence type="ECO:0000256" key="7">
    <source>
        <dbReference type="SAM" id="Phobius"/>
    </source>
</evidence>
<feature type="region of interest" description="Disordered" evidence="6">
    <location>
        <begin position="365"/>
        <end position="422"/>
    </location>
</feature>
<feature type="transmembrane region" description="Helical" evidence="7">
    <location>
        <begin position="194"/>
        <end position="217"/>
    </location>
</feature>
<feature type="region of interest" description="Disordered" evidence="6">
    <location>
        <begin position="451"/>
        <end position="525"/>
    </location>
</feature>
<dbReference type="EMBL" id="RIBY02001867">
    <property type="protein sequence ID" value="KAH9827653.1"/>
    <property type="molecule type" value="Genomic_DNA"/>
</dbReference>
<evidence type="ECO:0000313" key="9">
    <source>
        <dbReference type="EMBL" id="KAH9827653.1"/>
    </source>
</evidence>
<dbReference type="PANTHER" id="PTHR33048">
    <property type="entry name" value="PTH11-LIKE INTEGRAL MEMBRANE PROTEIN (AFU_ORTHOLOGUE AFUA_5G11245)"/>
    <property type="match status" value="1"/>
</dbReference>
<evidence type="ECO:0000256" key="2">
    <source>
        <dbReference type="ARBA" id="ARBA00022692"/>
    </source>
</evidence>
<keyword evidence="2 7" id="KW-0812">Transmembrane</keyword>
<proteinExistence type="inferred from homology"/>